<dbReference type="PANTHER" id="PTHR33693">
    <property type="entry name" value="TYPE-5 URACIL-DNA GLYCOSYLASE"/>
    <property type="match status" value="1"/>
</dbReference>
<keyword evidence="14" id="KW-1185">Reference proteome</keyword>
<evidence type="ECO:0000313" key="13">
    <source>
        <dbReference type="EMBL" id="UWP60793.1"/>
    </source>
</evidence>
<accession>A0ABY5VKV6</accession>
<keyword evidence="9" id="KW-0408">Iron</keyword>
<keyword evidence="5" id="KW-0004">4Fe-4S</keyword>
<dbReference type="RefSeq" id="WP_028527497.1">
    <property type="nucleotide sequence ID" value="NZ_CABLBR010000003.1"/>
</dbReference>
<protein>
    <recommendedName>
        <fullName evidence="4">Type-4 uracil-DNA glycosylase</fullName>
        <ecNumber evidence="3">3.2.2.27</ecNumber>
    </recommendedName>
</protein>
<keyword evidence="8" id="KW-0378">Hydrolase</keyword>
<dbReference type="InterPro" id="IPR005122">
    <property type="entry name" value="Uracil-DNA_glycosylase-like"/>
</dbReference>
<evidence type="ECO:0000256" key="3">
    <source>
        <dbReference type="ARBA" id="ARBA00012030"/>
    </source>
</evidence>
<evidence type="ECO:0000256" key="5">
    <source>
        <dbReference type="ARBA" id="ARBA00022485"/>
    </source>
</evidence>
<keyword evidence="6" id="KW-0479">Metal-binding</keyword>
<proteinExistence type="inferred from homology"/>
<dbReference type="InterPro" id="IPR036895">
    <property type="entry name" value="Uracil-DNA_glycosylase-like_sf"/>
</dbReference>
<dbReference type="PANTHER" id="PTHR33693:SF1">
    <property type="entry name" value="TYPE-4 URACIL-DNA GLYCOSYLASE"/>
    <property type="match status" value="1"/>
</dbReference>
<comment type="catalytic activity">
    <reaction evidence="1">
        <text>Hydrolyzes single-stranded DNA or mismatched double-stranded DNA and polynucleotides, releasing free uracil.</text>
        <dbReference type="EC" id="3.2.2.27"/>
    </reaction>
</comment>
<dbReference type="Proteomes" id="UP001060164">
    <property type="component" value="Chromosome"/>
</dbReference>
<evidence type="ECO:0000259" key="12">
    <source>
        <dbReference type="SMART" id="SM00986"/>
    </source>
</evidence>
<dbReference type="Pfam" id="PF03167">
    <property type="entry name" value="UDG"/>
    <property type="match status" value="1"/>
</dbReference>
<keyword evidence="11" id="KW-0234">DNA repair</keyword>
<dbReference type="SUPFAM" id="SSF52141">
    <property type="entry name" value="Uracil-DNA glycosylase-like"/>
    <property type="match status" value="1"/>
</dbReference>
<keyword evidence="10" id="KW-0411">Iron-sulfur</keyword>
<dbReference type="InterPro" id="IPR005273">
    <property type="entry name" value="Ura-DNA_glyco_family4"/>
</dbReference>
<evidence type="ECO:0000256" key="11">
    <source>
        <dbReference type="ARBA" id="ARBA00023204"/>
    </source>
</evidence>
<dbReference type="InterPro" id="IPR051536">
    <property type="entry name" value="UDG_Type-4/5"/>
</dbReference>
<dbReference type="SMART" id="SM00986">
    <property type="entry name" value="UDG"/>
    <property type="match status" value="1"/>
</dbReference>
<evidence type="ECO:0000256" key="2">
    <source>
        <dbReference type="ARBA" id="ARBA00006521"/>
    </source>
</evidence>
<sequence>MYTWEELNTFVNSCSRCGLSRSRICPVMGRGNLQSDLMFIAEAPGAEEDKAGIPFIGPAGQLFDQLLGDCGISREEIYITNILKCHPPRNRDPQDSEKESCIPYLKYEILLVRPKIIVCLGRVAAQRILSSDYRITRQHGQWIQRKNYDLTAVYHPSAILRDPGKREETRQDFLSIADKLRACRHQ</sequence>
<feature type="domain" description="Uracil-DNA glycosylase-like" evidence="12">
    <location>
        <begin position="28"/>
        <end position="174"/>
    </location>
</feature>
<evidence type="ECO:0000256" key="8">
    <source>
        <dbReference type="ARBA" id="ARBA00022801"/>
    </source>
</evidence>
<evidence type="ECO:0000313" key="14">
    <source>
        <dbReference type="Proteomes" id="UP001060164"/>
    </source>
</evidence>
<evidence type="ECO:0000256" key="6">
    <source>
        <dbReference type="ARBA" id="ARBA00022723"/>
    </source>
</evidence>
<evidence type="ECO:0000256" key="10">
    <source>
        <dbReference type="ARBA" id="ARBA00023014"/>
    </source>
</evidence>
<name>A0ABY5VKV6_9FIRM</name>
<evidence type="ECO:0000256" key="9">
    <source>
        <dbReference type="ARBA" id="ARBA00023004"/>
    </source>
</evidence>
<dbReference type="NCBIfam" id="TIGR00758">
    <property type="entry name" value="UDG_fam4"/>
    <property type="match status" value="1"/>
</dbReference>
<dbReference type="CDD" id="cd10030">
    <property type="entry name" value="UDG-F4_TTUDGA_SPO1dp_like"/>
    <property type="match status" value="1"/>
</dbReference>
<evidence type="ECO:0000256" key="4">
    <source>
        <dbReference type="ARBA" id="ARBA00019403"/>
    </source>
</evidence>
<reference evidence="13" key="1">
    <citation type="journal article" date="2022" name="Cell">
        <title>Design, construction, and in vivo augmentation of a complex gut microbiome.</title>
        <authorList>
            <person name="Cheng A.G."/>
            <person name="Ho P.Y."/>
            <person name="Aranda-Diaz A."/>
            <person name="Jain S."/>
            <person name="Yu F.B."/>
            <person name="Meng X."/>
            <person name="Wang M."/>
            <person name="Iakiviak M."/>
            <person name="Nagashima K."/>
            <person name="Zhao A."/>
            <person name="Murugkar P."/>
            <person name="Patil A."/>
            <person name="Atabakhsh K."/>
            <person name="Weakley A."/>
            <person name="Yan J."/>
            <person name="Brumbaugh A.R."/>
            <person name="Higginbottom S."/>
            <person name="Dimas A."/>
            <person name="Shiver A.L."/>
            <person name="Deutschbauer A."/>
            <person name="Neff N."/>
            <person name="Sonnenburg J.L."/>
            <person name="Huang K.C."/>
            <person name="Fischbach M.A."/>
        </authorList>
    </citation>
    <scope>NUCLEOTIDE SEQUENCE</scope>
    <source>
        <strain evidence="13">DSM 19829</strain>
    </source>
</reference>
<dbReference type="EMBL" id="CP102290">
    <property type="protein sequence ID" value="UWP60793.1"/>
    <property type="molecule type" value="Genomic_DNA"/>
</dbReference>
<dbReference type="SMART" id="SM00987">
    <property type="entry name" value="UreE_C"/>
    <property type="match status" value="1"/>
</dbReference>
<dbReference type="Gene3D" id="3.40.470.10">
    <property type="entry name" value="Uracil-DNA glycosylase-like domain"/>
    <property type="match status" value="1"/>
</dbReference>
<gene>
    <name evidence="13" type="ORF">NQ502_07085</name>
</gene>
<dbReference type="EC" id="3.2.2.27" evidence="3"/>
<evidence type="ECO:0000256" key="7">
    <source>
        <dbReference type="ARBA" id="ARBA00022763"/>
    </source>
</evidence>
<comment type="similarity">
    <text evidence="2">Belongs to the uracil-DNA glycosylase (UDG) superfamily. Type 4 (UDGa) family.</text>
</comment>
<keyword evidence="7" id="KW-0227">DNA damage</keyword>
<organism evidence="13 14">
    <name type="scientific">Ruminococcus gauvreauii</name>
    <dbReference type="NCBI Taxonomy" id="438033"/>
    <lineage>
        <taxon>Bacteria</taxon>
        <taxon>Bacillati</taxon>
        <taxon>Bacillota</taxon>
        <taxon>Clostridia</taxon>
        <taxon>Eubacteriales</taxon>
        <taxon>Oscillospiraceae</taxon>
        <taxon>Ruminococcus</taxon>
    </lineage>
</organism>
<evidence type="ECO:0000256" key="1">
    <source>
        <dbReference type="ARBA" id="ARBA00001400"/>
    </source>
</evidence>